<evidence type="ECO:0000313" key="2">
    <source>
        <dbReference type="Proteomes" id="UP001162131"/>
    </source>
</evidence>
<sequence>MGCCQAGIQELELAFGKEANPSKNSVFSLNAQMGDDKEDIVITEANLFCDDRDEVVTFRTHRNDIDPFNREELEEAARSVSAHAIFKLMERKKEEKRMQKLKTIKFDTASIIQSAFLSKITKEK</sequence>
<gene>
    <name evidence="1" type="ORF">BSTOLATCC_MIC39560</name>
</gene>
<comment type="caution">
    <text evidence="1">The sequence shown here is derived from an EMBL/GenBank/DDBJ whole genome shotgun (WGS) entry which is preliminary data.</text>
</comment>
<accession>A0AAU9JCD5</accession>
<dbReference type="AlphaFoldDB" id="A0AAU9JCD5"/>
<name>A0AAU9JCD5_9CILI</name>
<proteinExistence type="predicted"/>
<dbReference type="EMBL" id="CAJZBQ010000039">
    <property type="protein sequence ID" value="CAG9325766.1"/>
    <property type="molecule type" value="Genomic_DNA"/>
</dbReference>
<reference evidence="1" key="1">
    <citation type="submission" date="2021-09" db="EMBL/GenBank/DDBJ databases">
        <authorList>
            <consortium name="AG Swart"/>
            <person name="Singh M."/>
            <person name="Singh A."/>
            <person name="Seah K."/>
            <person name="Emmerich C."/>
        </authorList>
    </citation>
    <scope>NUCLEOTIDE SEQUENCE</scope>
    <source>
        <strain evidence="1">ATCC30299</strain>
    </source>
</reference>
<keyword evidence="2" id="KW-1185">Reference proteome</keyword>
<dbReference type="Proteomes" id="UP001162131">
    <property type="component" value="Unassembled WGS sequence"/>
</dbReference>
<protein>
    <submittedName>
        <fullName evidence="1">Uncharacterized protein</fullName>
    </submittedName>
</protein>
<organism evidence="1 2">
    <name type="scientific">Blepharisma stoltei</name>
    <dbReference type="NCBI Taxonomy" id="1481888"/>
    <lineage>
        <taxon>Eukaryota</taxon>
        <taxon>Sar</taxon>
        <taxon>Alveolata</taxon>
        <taxon>Ciliophora</taxon>
        <taxon>Postciliodesmatophora</taxon>
        <taxon>Heterotrichea</taxon>
        <taxon>Heterotrichida</taxon>
        <taxon>Blepharismidae</taxon>
        <taxon>Blepharisma</taxon>
    </lineage>
</organism>
<evidence type="ECO:0000313" key="1">
    <source>
        <dbReference type="EMBL" id="CAG9325766.1"/>
    </source>
</evidence>